<dbReference type="AlphaFoldDB" id="A0A1V8SB11"/>
<dbReference type="EMBL" id="NAJO01000072">
    <property type="protein sequence ID" value="OQN96100.1"/>
    <property type="molecule type" value="Genomic_DNA"/>
</dbReference>
<protein>
    <submittedName>
        <fullName evidence="2">Uncharacterized protein</fullName>
    </submittedName>
</protein>
<evidence type="ECO:0000256" key="1">
    <source>
        <dbReference type="SAM" id="MobiDB-lite"/>
    </source>
</evidence>
<comment type="caution">
    <text evidence="2">The sequence shown here is derived from an EMBL/GenBank/DDBJ whole genome shotgun (WGS) entry which is preliminary data.</text>
</comment>
<proteinExistence type="predicted"/>
<name>A0A1V8SB11_9PEZI</name>
<organism evidence="2 3">
    <name type="scientific">Cryoendolithus antarcticus</name>
    <dbReference type="NCBI Taxonomy" id="1507870"/>
    <lineage>
        <taxon>Eukaryota</taxon>
        <taxon>Fungi</taxon>
        <taxon>Dikarya</taxon>
        <taxon>Ascomycota</taxon>
        <taxon>Pezizomycotina</taxon>
        <taxon>Dothideomycetes</taxon>
        <taxon>Dothideomycetidae</taxon>
        <taxon>Cladosporiales</taxon>
        <taxon>Cladosporiaceae</taxon>
        <taxon>Cryoendolithus</taxon>
    </lineage>
</organism>
<dbReference type="OrthoDB" id="3348320at2759"/>
<accession>A0A1V8SB11</accession>
<keyword evidence="3" id="KW-1185">Reference proteome</keyword>
<gene>
    <name evidence="2" type="ORF">B0A48_18346</name>
</gene>
<dbReference type="Proteomes" id="UP000192596">
    <property type="component" value="Unassembled WGS sequence"/>
</dbReference>
<feature type="region of interest" description="Disordered" evidence="1">
    <location>
        <begin position="180"/>
        <end position="224"/>
    </location>
</feature>
<evidence type="ECO:0000313" key="2">
    <source>
        <dbReference type="EMBL" id="OQN96100.1"/>
    </source>
</evidence>
<feature type="compositionally biased region" description="Acidic residues" evidence="1">
    <location>
        <begin position="182"/>
        <end position="224"/>
    </location>
</feature>
<evidence type="ECO:0000313" key="3">
    <source>
        <dbReference type="Proteomes" id="UP000192596"/>
    </source>
</evidence>
<dbReference type="InParanoid" id="A0A1V8SB11"/>
<reference evidence="3" key="1">
    <citation type="submission" date="2017-03" db="EMBL/GenBank/DDBJ databases">
        <title>Genomes of endolithic fungi from Antarctica.</title>
        <authorList>
            <person name="Coleine C."/>
            <person name="Masonjones S."/>
            <person name="Stajich J.E."/>
        </authorList>
    </citation>
    <scope>NUCLEOTIDE SEQUENCE [LARGE SCALE GENOMIC DNA]</scope>
    <source>
        <strain evidence="3">CCFEE 5527</strain>
    </source>
</reference>
<sequence>MPSQPRRLRESFDRDAFRADLDYFLNADSFGRFYEPVRSHIEQLIQRVGQHLGYISKWANDEVRLFLSLLNDPEDLFRQSKEQGVILYRDDNLIIYAVLWEWVLVRKLKRLQMEAQPPRKEDWNDCVAITKLLHDRQGGGLRREILTRFDHTTREPPVEEKTVADLRRLVAHFYRVDAFPNDSDETEDGVADNCDDDNGDGENEDDDDDEIGDGEDEDDDGQAR</sequence>